<dbReference type="AlphaFoldDB" id="J9GFR0"/>
<name>J9GFR0_9ZZZZ</name>
<evidence type="ECO:0000313" key="1">
    <source>
        <dbReference type="EMBL" id="EJX05774.1"/>
    </source>
</evidence>
<sequence length="262" mass="29801">MCCFSNKLFQPFTLVLLIFNTLLKLCSVHSELFLFLLIICTHHGETLVRQLSFGIVLVNLHEQPVQLCNSLFSLCQLLFPCLNLFLTLHAHTFLYNCTKVRFIAENIANDRFHMHPYHIFQNDCSDIVGSAFFIVLTMCGTLEKILSLFKIAGCTVIQFLTAIGTIDQTREQACLASLAPAVAILSQHLNFFEYILLNNCVMSTVEDGLIFHRILTLFLIPDRIRKSLEVDNTAGIFSSLQNVSYCCLMPLGWILRRCLWGI</sequence>
<dbReference type="EMBL" id="AMCI01001366">
    <property type="protein sequence ID" value="EJX05774.1"/>
    <property type="molecule type" value="Genomic_DNA"/>
</dbReference>
<comment type="caution">
    <text evidence="1">The sequence shown here is derived from an EMBL/GenBank/DDBJ whole genome shotgun (WGS) entry which is preliminary data.</text>
</comment>
<protein>
    <submittedName>
        <fullName evidence="1">Uncharacterized protein</fullName>
    </submittedName>
</protein>
<reference evidence="1" key="1">
    <citation type="journal article" date="2012" name="PLoS ONE">
        <title>Gene sets for utilization of primary and secondary nutrition supplies in the distal gut of endangered iberian lynx.</title>
        <authorList>
            <person name="Alcaide M."/>
            <person name="Messina E."/>
            <person name="Richter M."/>
            <person name="Bargiela R."/>
            <person name="Peplies J."/>
            <person name="Huws S.A."/>
            <person name="Newbold C.J."/>
            <person name="Golyshin P.N."/>
            <person name="Simon M.A."/>
            <person name="Lopez G."/>
            <person name="Yakimov M.M."/>
            <person name="Ferrer M."/>
        </authorList>
    </citation>
    <scope>NUCLEOTIDE SEQUENCE</scope>
</reference>
<gene>
    <name evidence="1" type="ORF">EVA_06119</name>
</gene>
<organism evidence="1">
    <name type="scientific">gut metagenome</name>
    <dbReference type="NCBI Taxonomy" id="749906"/>
    <lineage>
        <taxon>unclassified sequences</taxon>
        <taxon>metagenomes</taxon>
        <taxon>organismal metagenomes</taxon>
    </lineage>
</organism>
<proteinExistence type="predicted"/>
<accession>J9GFR0</accession>